<dbReference type="SUPFAM" id="SSF51395">
    <property type="entry name" value="FMN-linked oxidoreductases"/>
    <property type="match status" value="1"/>
</dbReference>
<accession>A0A8X6Q5B4</accession>
<proteinExistence type="predicted"/>
<evidence type="ECO:0000256" key="6">
    <source>
        <dbReference type="PROSITE-ProRule" id="PRU00266"/>
    </source>
</evidence>
<comment type="caution">
    <text evidence="9">The sequence shown here is derived from an EMBL/GenBank/DDBJ whole genome shotgun (WGS) entry which is preliminary data.</text>
</comment>
<dbReference type="Proteomes" id="UP000887013">
    <property type="component" value="Unassembled WGS sequence"/>
</dbReference>
<dbReference type="GO" id="GO:0050660">
    <property type="term" value="F:flavin adenine dinucleotide binding"/>
    <property type="evidence" value="ECO:0007669"/>
    <property type="project" value="InterPro"/>
</dbReference>
<sequence length="517" mass="58643">MALFMYHIVCTLLKLRAVLRVKKTILCCNSCSYVSSPMVRVGTLPMRLLALEFGADIVYTEEIIDFRLLKCKRIENRILNSIDFIDEDQNVVFRTCAKEKPNLVLQLGTASAERALKAARMVENDVSGIDVNMGCPKEFSIKGGMGAALLSQPEKIKNILTTLTHGLSCPVTCKIRVLPELEKTLELVKIIETTGVAAIAVHGRIMGERPQHKNRNNTIKAISEALSIPVIANGGSGEIETYNDIKSFQKETGASSVMIARQAEWNCSVFCKTGKLPLDCVIEKYIRYAIEYDNNVWNTKYCIQQMLGSLQETERGKMLLSAQQMDIICELWNLTDLLNKKRKEMALKSEKLKRCEDSDIELQVSLKRRRITENDIHEVDVKFMRSDFGIDDLPKSVLWNWIKNQNLDKPTYQTDQYEKSFQSVITVNGRKYTNRCLEKNKKNAEQAAALAAIITLGLVKYPESKEKNGTIKDSARVPHEIESFSEQDVSHLENLNVCHNSNDILSVRWQMLSKYCK</sequence>
<evidence type="ECO:0000256" key="3">
    <source>
        <dbReference type="ARBA" id="ARBA00022643"/>
    </source>
</evidence>
<evidence type="ECO:0000256" key="1">
    <source>
        <dbReference type="ARBA" id="ARBA00001917"/>
    </source>
</evidence>
<keyword evidence="7" id="KW-0732">Signal</keyword>
<evidence type="ECO:0000256" key="7">
    <source>
        <dbReference type="SAM" id="SignalP"/>
    </source>
</evidence>
<keyword evidence="3" id="KW-0288">FMN</keyword>
<dbReference type="InterPro" id="IPR014720">
    <property type="entry name" value="dsRBD_dom"/>
</dbReference>
<organism evidence="9 10">
    <name type="scientific">Nephila pilipes</name>
    <name type="common">Giant wood spider</name>
    <name type="synonym">Nephila maculata</name>
    <dbReference type="NCBI Taxonomy" id="299642"/>
    <lineage>
        <taxon>Eukaryota</taxon>
        <taxon>Metazoa</taxon>
        <taxon>Ecdysozoa</taxon>
        <taxon>Arthropoda</taxon>
        <taxon>Chelicerata</taxon>
        <taxon>Arachnida</taxon>
        <taxon>Araneae</taxon>
        <taxon>Araneomorphae</taxon>
        <taxon>Entelegynae</taxon>
        <taxon>Araneoidea</taxon>
        <taxon>Nephilidae</taxon>
        <taxon>Nephila</taxon>
    </lineage>
</organism>
<dbReference type="AlphaFoldDB" id="A0A8X6Q5B4"/>
<feature type="signal peptide" evidence="7">
    <location>
        <begin position="1"/>
        <end position="20"/>
    </location>
</feature>
<keyword evidence="6" id="KW-0694">RNA-binding</keyword>
<dbReference type="InterPro" id="IPR018517">
    <property type="entry name" value="tRNA_hU_synthase_CS"/>
</dbReference>
<dbReference type="InterPro" id="IPR013785">
    <property type="entry name" value="Aldolase_TIM"/>
</dbReference>
<keyword evidence="2" id="KW-0285">Flavoprotein</keyword>
<dbReference type="PROSITE" id="PS01136">
    <property type="entry name" value="UPF0034"/>
    <property type="match status" value="1"/>
</dbReference>
<keyword evidence="4" id="KW-0819">tRNA processing</keyword>
<feature type="domain" description="DRBM" evidence="8">
    <location>
        <begin position="393"/>
        <end position="458"/>
    </location>
</feature>
<dbReference type="EMBL" id="BMAW01075380">
    <property type="protein sequence ID" value="GFT96562.1"/>
    <property type="molecule type" value="Genomic_DNA"/>
</dbReference>
<dbReference type="Pfam" id="PF01207">
    <property type="entry name" value="Dus"/>
    <property type="match status" value="1"/>
</dbReference>
<evidence type="ECO:0000256" key="5">
    <source>
        <dbReference type="ARBA" id="ARBA00023002"/>
    </source>
</evidence>
<evidence type="ECO:0000259" key="8">
    <source>
        <dbReference type="PROSITE" id="PS50137"/>
    </source>
</evidence>
<dbReference type="Gene3D" id="3.20.20.70">
    <property type="entry name" value="Aldolase class I"/>
    <property type="match status" value="1"/>
</dbReference>
<keyword evidence="5" id="KW-0560">Oxidoreductase</keyword>
<keyword evidence="10" id="KW-1185">Reference proteome</keyword>
<evidence type="ECO:0000256" key="2">
    <source>
        <dbReference type="ARBA" id="ARBA00022630"/>
    </source>
</evidence>
<reference evidence="9" key="1">
    <citation type="submission" date="2020-08" db="EMBL/GenBank/DDBJ databases">
        <title>Multicomponent nature underlies the extraordinary mechanical properties of spider dragline silk.</title>
        <authorList>
            <person name="Kono N."/>
            <person name="Nakamura H."/>
            <person name="Mori M."/>
            <person name="Yoshida Y."/>
            <person name="Ohtoshi R."/>
            <person name="Malay A.D."/>
            <person name="Moran D.A.P."/>
            <person name="Tomita M."/>
            <person name="Numata K."/>
            <person name="Arakawa K."/>
        </authorList>
    </citation>
    <scope>NUCLEOTIDE SEQUENCE</scope>
</reference>
<dbReference type="SMART" id="SM00358">
    <property type="entry name" value="DSRM"/>
    <property type="match status" value="1"/>
</dbReference>
<dbReference type="PANTHER" id="PTHR45936:SF1">
    <property type="entry name" value="TRNA-DIHYDROURIDINE(20) SYNTHASE [NAD(P)+]-LIKE"/>
    <property type="match status" value="1"/>
</dbReference>
<dbReference type="CDD" id="cd02801">
    <property type="entry name" value="DUS_like_FMN"/>
    <property type="match status" value="1"/>
</dbReference>
<dbReference type="Gene3D" id="3.30.160.20">
    <property type="match status" value="1"/>
</dbReference>
<dbReference type="SUPFAM" id="SSF54768">
    <property type="entry name" value="dsRNA-binding domain-like"/>
    <property type="match status" value="1"/>
</dbReference>
<protein>
    <submittedName>
        <fullName evidence="9">tRNA-dihydrouridine(20) synthase-like</fullName>
    </submittedName>
</protein>
<name>A0A8X6Q5B4_NEPPI</name>
<feature type="chain" id="PRO_5036442959" evidence="7">
    <location>
        <begin position="21"/>
        <end position="517"/>
    </location>
</feature>
<evidence type="ECO:0000313" key="9">
    <source>
        <dbReference type="EMBL" id="GFT96562.1"/>
    </source>
</evidence>
<dbReference type="PANTHER" id="PTHR45936">
    <property type="entry name" value="TRNA-DIHYDROURIDINE(20) SYNTHASE [NAD(P)+]-LIKE"/>
    <property type="match status" value="1"/>
</dbReference>
<evidence type="ECO:0000313" key="10">
    <source>
        <dbReference type="Proteomes" id="UP000887013"/>
    </source>
</evidence>
<comment type="cofactor">
    <cofactor evidence="1">
        <name>FMN</name>
        <dbReference type="ChEBI" id="CHEBI:58210"/>
    </cofactor>
</comment>
<evidence type="ECO:0000256" key="4">
    <source>
        <dbReference type="ARBA" id="ARBA00022694"/>
    </source>
</evidence>
<dbReference type="GO" id="GO:0003723">
    <property type="term" value="F:RNA binding"/>
    <property type="evidence" value="ECO:0007669"/>
    <property type="project" value="UniProtKB-UniRule"/>
</dbReference>
<dbReference type="InterPro" id="IPR035587">
    <property type="entry name" value="DUS-like_FMN-bd"/>
</dbReference>
<dbReference type="InterPro" id="IPR052582">
    <property type="entry name" value="tRNA-DUS-like"/>
</dbReference>
<dbReference type="GO" id="GO:0017150">
    <property type="term" value="F:tRNA dihydrouridine synthase activity"/>
    <property type="evidence" value="ECO:0007669"/>
    <property type="project" value="InterPro"/>
</dbReference>
<dbReference type="PROSITE" id="PS50137">
    <property type="entry name" value="DS_RBD"/>
    <property type="match status" value="1"/>
</dbReference>
<dbReference type="GO" id="GO:0005737">
    <property type="term" value="C:cytoplasm"/>
    <property type="evidence" value="ECO:0007669"/>
    <property type="project" value="TreeGrafter"/>
</dbReference>
<dbReference type="Pfam" id="PF00035">
    <property type="entry name" value="dsrm"/>
    <property type="match status" value="1"/>
</dbReference>
<gene>
    <name evidence="9" type="primary">DUS2</name>
    <name evidence="9" type="ORF">NPIL_445671</name>
</gene>
<dbReference type="OrthoDB" id="10262250at2759"/>